<organism evidence="2 3">
    <name type="scientific">Steinernema glaseri</name>
    <dbReference type="NCBI Taxonomy" id="37863"/>
    <lineage>
        <taxon>Eukaryota</taxon>
        <taxon>Metazoa</taxon>
        <taxon>Ecdysozoa</taxon>
        <taxon>Nematoda</taxon>
        <taxon>Chromadorea</taxon>
        <taxon>Rhabditida</taxon>
        <taxon>Tylenchina</taxon>
        <taxon>Panagrolaimomorpha</taxon>
        <taxon>Strongyloidoidea</taxon>
        <taxon>Steinernematidae</taxon>
        <taxon>Steinernema</taxon>
    </lineage>
</organism>
<proteinExistence type="predicted"/>
<name>A0A1I7Y7U1_9BILA</name>
<dbReference type="AlphaFoldDB" id="A0A1I7Y7U1"/>
<dbReference type="Proteomes" id="UP000095287">
    <property type="component" value="Unplaced"/>
</dbReference>
<keyword evidence="2" id="KW-1185">Reference proteome</keyword>
<reference evidence="3" key="1">
    <citation type="submission" date="2016-11" db="UniProtKB">
        <authorList>
            <consortium name="WormBaseParasite"/>
        </authorList>
    </citation>
    <scope>IDENTIFICATION</scope>
</reference>
<evidence type="ECO:0000256" key="1">
    <source>
        <dbReference type="SAM" id="MobiDB-lite"/>
    </source>
</evidence>
<feature type="region of interest" description="Disordered" evidence="1">
    <location>
        <begin position="51"/>
        <end position="78"/>
    </location>
</feature>
<sequence length="78" mass="8742">MGSLVNLSPNEIGSTFIITVVNGIEYLKEFRNCIINQALIHDEPRHDLQGCQRVGRQHADGLSQQGYEGTRGENSRKM</sequence>
<dbReference type="WBParaSite" id="L893_g13514.t1">
    <property type="protein sequence ID" value="L893_g13514.t1"/>
    <property type="gene ID" value="L893_g13514"/>
</dbReference>
<protein>
    <submittedName>
        <fullName evidence="3">Uncharacterized protein</fullName>
    </submittedName>
</protein>
<accession>A0A1I7Y7U1</accession>
<evidence type="ECO:0000313" key="2">
    <source>
        <dbReference type="Proteomes" id="UP000095287"/>
    </source>
</evidence>
<evidence type="ECO:0000313" key="3">
    <source>
        <dbReference type="WBParaSite" id="L893_g13514.t1"/>
    </source>
</evidence>